<protein>
    <submittedName>
        <fullName evidence="2">RND transporter</fullName>
    </submittedName>
</protein>
<dbReference type="KEGG" id="taw:EI545_19805"/>
<dbReference type="EMBL" id="CP034328">
    <property type="protein sequence ID" value="AZL60866.1"/>
    <property type="molecule type" value="Genomic_DNA"/>
</dbReference>
<dbReference type="RefSeq" id="WP_125327077.1">
    <property type="nucleotide sequence ID" value="NZ_CP034328.1"/>
</dbReference>
<dbReference type="Proteomes" id="UP000282002">
    <property type="component" value="Chromosome"/>
</dbReference>
<organism evidence="2 3">
    <name type="scientific">Tabrizicola piscis</name>
    <dbReference type="NCBI Taxonomy" id="2494374"/>
    <lineage>
        <taxon>Bacteria</taxon>
        <taxon>Pseudomonadati</taxon>
        <taxon>Pseudomonadota</taxon>
        <taxon>Alphaproteobacteria</taxon>
        <taxon>Rhodobacterales</taxon>
        <taxon>Paracoccaceae</taxon>
        <taxon>Tabrizicola</taxon>
    </lineage>
</organism>
<name>A0A3S8UB90_9RHOB</name>
<evidence type="ECO:0000256" key="1">
    <source>
        <dbReference type="SAM" id="Phobius"/>
    </source>
</evidence>
<feature type="transmembrane region" description="Helical" evidence="1">
    <location>
        <begin position="48"/>
        <end position="66"/>
    </location>
</feature>
<dbReference type="AlphaFoldDB" id="A0A3S8UB90"/>
<keyword evidence="1" id="KW-1133">Transmembrane helix</keyword>
<evidence type="ECO:0000313" key="2">
    <source>
        <dbReference type="EMBL" id="AZL60866.1"/>
    </source>
</evidence>
<sequence>MFLLDRLPLSVLLIAALALGLAPFVPEPHLWEKLKMLAAGTLVKPVDVFDLLLHATPVLLLAAKLLRLATKA</sequence>
<keyword evidence="1" id="KW-0812">Transmembrane</keyword>
<accession>A0A3S8UB90</accession>
<gene>
    <name evidence="2" type="ORF">EI545_19805</name>
</gene>
<keyword evidence="3" id="KW-1185">Reference proteome</keyword>
<proteinExistence type="predicted"/>
<evidence type="ECO:0000313" key="3">
    <source>
        <dbReference type="Proteomes" id="UP000282002"/>
    </source>
</evidence>
<keyword evidence="1" id="KW-0472">Membrane</keyword>
<reference evidence="2 3" key="1">
    <citation type="submission" date="2018-12" db="EMBL/GenBank/DDBJ databases">
        <title>Complete genome sequencing of Tabrizicola sp. K13M18.</title>
        <authorList>
            <person name="Bae J.-W."/>
        </authorList>
    </citation>
    <scope>NUCLEOTIDE SEQUENCE [LARGE SCALE GENOMIC DNA]</scope>
    <source>
        <strain evidence="2 3">K13M18</strain>
    </source>
</reference>